<feature type="compositionally biased region" description="Basic residues" evidence="1">
    <location>
        <begin position="126"/>
        <end position="135"/>
    </location>
</feature>
<dbReference type="OrthoDB" id="75250at2759"/>
<dbReference type="AlphaFoldDB" id="A0A653CV82"/>
<name>A0A653CV82_CALMS</name>
<evidence type="ECO:0000256" key="1">
    <source>
        <dbReference type="SAM" id="MobiDB-lite"/>
    </source>
</evidence>
<feature type="non-terminal residue" evidence="2">
    <location>
        <position position="1"/>
    </location>
</feature>
<dbReference type="EMBL" id="CAACVG010009033">
    <property type="protein sequence ID" value="VEN51830.1"/>
    <property type="molecule type" value="Genomic_DNA"/>
</dbReference>
<sequence length="135" mass="14319">VPAATVASSLASLGSSFKLGFSRYSPSRLSLRKADLKVPQLFIENAINNLSPSSLASKKSNELIQGGISSIKSAATSMVKKMEEIREAISTSANSTPVKGLPNDRLAPGDIQEECESNDGSDAGERHRRISGRTE</sequence>
<gene>
    <name evidence="2" type="ORF">CALMAC_LOCUS12168</name>
</gene>
<dbReference type="Proteomes" id="UP000410492">
    <property type="component" value="Unassembled WGS sequence"/>
</dbReference>
<protein>
    <submittedName>
        <fullName evidence="2">Uncharacterized protein</fullName>
    </submittedName>
</protein>
<reference evidence="2 3" key="1">
    <citation type="submission" date="2019-01" db="EMBL/GenBank/DDBJ databases">
        <authorList>
            <person name="Sayadi A."/>
        </authorList>
    </citation>
    <scope>NUCLEOTIDE SEQUENCE [LARGE SCALE GENOMIC DNA]</scope>
</reference>
<evidence type="ECO:0000313" key="3">
    <source>
        <dbReference type="Proteomes" id="UP000410492"/>
    </source>
</evidence>
<evidence type="ECO:0000313" key="2">
    <source>
        <dbReference type="EMBL" id="VEN51830.1"/>
    </source>
</evidence>
<accession>A0A653CV82</accession>
<keyword evidence="3" id="KW-1185">Reference proteome</keyword>
<feature type="region of interest" description="Disordered" evidence="1">
    <location>
        <begin position="89"/>
        <end position="135"/>
    </location>
</feature>
<organism evidence="2 3">
    <name type="scientific">Callosobruchus maculatus</name>
    <name type="common">Southern cowpea weevil</name>
    <name type="synonym">Pulse bruchid</name>
    <dbReference type="NCBI Taxonomy" id="64391"/>
    <lineage>
        <taxon>Eukaryota</taxon>
        <taxon>Metazoa</taxon>
        <taxon>Ecdysozoa</taxon>
        <taxon>Arthropoda</taxon>
        <taxon>Hexapoda</taxon>
        <taxon>Insecta</taxon>
        <taxon>Pterygota</taxon>
        <taxon>Neoptera</taxon>
        <taxon>Endopterygota</taxon>
        <taxon>Coleoptera</taxon>
        <taxon>Polyphaga</taxon>
        <taxon>Cucujiformia</taxon>
        <taxon>Chrysomeloidea</taxon>
        <taxon>Chrysomelidae</taxon>
        <taxon>Bruchinae</taxon>
        <taxon>Bruchini</taxon>
        <taxon>Callosobruchus</taxon>
    </lineage>
</organism>
<proteinExistence type="predicted"/>